<dbReference type="AlphaFoldDB" id="C5MB68"/>
<accession>C5MB68</accession>
<dbReference type="InterPro" id="IPR001251">
    <property type="entry name" value="CRAL-TRIO_dom"/>
</dbReference>
<feature type="domain" description="CRAL-TRIO" evidence="17">
    <location>
        <begin position="156"/>
        <end position="281"/>
    </location>
</feature>
<keyword evidence="5 16" id="KW-0813">Transport</keyword>
<evidence type="ECO:0000313" key="18">
    <source>
        <dbReference type="EMBL" id="EER32885.1"/>
    </source>
</evidence>
<dbReference type="GO" id="GO:0043001">
    <property type="term" value="P:Golgi to plasma membrane protein transport"/>
    <property type="evidence" value="ECO:0007669"/>
    <property type="project" value="TreeGrafter"/>
</dbReference>
<keyword evidence="9 16" id="KW-0256">Endoplasmic reticulum</keyword>
<dbReference type="Gene3D" id="3.40.525.10">
    <property type="entry name" value="CRAL-TRIO lipid binding domain"/>
    <property type="match status" value="1"/>
</dbReference>
<dbReference type="GO" id="GO:0032541">
    <property type="term" value="C:cortical endoplasmic reticulum"/>
    <property type="evidence" value="ECO:0007669"/>
    <property type="project" value="TreeGrafter"/>
</dbReference>
<gene>
    <name evidence="18" type="ORF">CTRG_03310</name>
</gene>
<keyword evidence="6 16" id="KW-0963">Cytoplasm</keyword>
<evidence type="ECO:0000256" key="4">
    <source>
        <dbReference type="ARBA" id="ARBA00018320"/>
    </source>
</evidence>
<dbReference type="GO" id="GO:0017157">
    <property type="term" value="P:regulation of exocytosis"/>
    <property type="evidence" value="ECO:0007669"/>
    <property type="project" value="TreeGrafter"/>
</dbReference>
<dbReference type="PROSITE" id="PS50191">
    <property type="entry name" value="CRAL_TRIO"/>
    <property type="match status" value="1"/>
</dbReference>
<keyword evidence="19" id="KW-1185">Reference proteome</keyword>
<evidence type="ECO:0000256" key="2">
    <source>
        <dbReference type="ARBA" id="ARBA00004406"/>
    </source>
</evidence>
<evidence type="ECO:0000313" key="19">
    <source>
        <dbReference type="Proteomes" id="UP000002037"/>
    </source>
</evidence>
<evidence type="ECO:0000256" key="11">
    <source>
        <dbReference type="ARBA" id="ARBA00023004"/>
    </source>
</evidence>
<dbReference type="PANTHER" id="PTHR47669:SF1">
    <property type="entry name" value="PHOSPHATIDYLINOSITOL TRANSFER PROTEIN SFH5"/>
    <property type="match status" value="1"/>
</dbReference>
<keyword evidence="7" id="KW-0349">Heme</keyword>
<dbReference type="GO" id="GO:0005789">
    <property type="term" value="C:endoplasmic reticulum membrane"/>
    <property type="evidence" value="ECO:0007669"/>
    <property type="project" value="UniProtKB-SubCell"/>
</dbReference>
<sequence length="304" mass="34451">MTVSGEDIKSTIKSIELDDSQAEKLAKLVASIPDILSKVDNPEYDEIFGYRINTADKPHVNEPIRNEILLKFLITSEYDVEVAIEKIIKTLNWRNEFQPLSAAFYETFDEQLNEMGVITYFPNSKLHLTAWSIYGNLKNPKKIFETEDKVDLPGTQFIRWRIGLMEKSLQLLDFTSKDNNKVAQIHDYNKVSFLRIDSGIKKSTNEIVAIFGDNYPELSGTKFFINVPLLLGGSFRFFKSIGMIGKQTLNKFQVLNNGNMSGVFNKSELPKTYGGELDAALSDLNVVPSIKLTDYGAIMLNRKP</sequence>
<dbReference type="GO" id="GO:0005829">
    <property type="term" value="C:cytosol"/>
    <property type="evidence" value="ECO:0007669"/>
    <property type="project" value="TreeGrafter"/>
</dbReference>
<comment type="subcellular location">
    <subcellularLocation>
        <location evidence="16">Cytoplasm</location>
    </subcellularLocation>
    <subcellularLocation>
        <location evidence="2 16">Endoplasmic reticulum membrane</location>
        <topology evidence="2 16">Peripheral membrane protein</topology>
    </subcellularLocation>
    <subcellularLocation>
        <location evidence="16">Microsome membrane</location>
        <topology evidence="16">Peripheral membrane protein</topology>
    </subcellularLocation>
</comment>
<dbReference type="Proteomes" id="UP000002037">
    <property type="component" value="Unassembled WGS sequence"/>
</dbReference>
<evidence type="ECO:0000256" key="7">
    <source>
        <dbReference type="ARBA" id="ARBA00022617"/>
    </source>
</evidence>
<dbReference type="SUPFAM" id="SSF46938">
    <property type="entry name" value="CRAL/TRIO N-terminal domain"/>
    <property type="match status" value="1"/>
</dbReference>
<keyword evidence="12 16" id="KW-0445">Lipid transport</keyword>
<keyword evidence="13 16" id="KW-0472">Membrane</keyword>
<comment type="catalytic activity">
    <reaction evidence="14">
        <text>a 1,2-diacyl-sn-glycero-3-phospho-(1D-myo-inositol)(in) = a 1,2-diacyl-sn-glycero-3-phospho-(1D-myo-inositol)(out)</text>
        <dbReference type="Rhea" id="RHEA:38691"/>
        <dbReference type="ChEBI" id="CHEBI:57880"/>
    </reaction>
    <physiologicalReaction direction="left-to-right" evidence="14">
        <dbReference type="Rhea" id="RHEA:38692"/>
    </physiologicalReaction>
</comment>
<evidence type="ECO:0000256" key="5">
    <source>
        <dbReference type="ARBA" id="ARBA00022448"/>
    </source>
</evidence>
<dbReference type="GeneID" id="8300266"/>
<comment type="similarity">
    <text evidence="3 16">Belongs to the SFH5 family.</text>
</comment>
<evidence type="ECO:0000256" key="13">
    <source>
        <dbReference type="ARBA" id="ARBA00023136"/>
    </source>
</evidence>
<proteinExistence type="inferred from homology"/>
<dbReference type="InterPro" id="IPR036865">
    <property type="entry name" value="CRAL-TRIO_dom_sf"/>
</dbReference>
<dbReference type="STRING" id="294747.C5MB68"/>
<evidence type="ECO:0000256" key="10">
    <source>
        <dbReference type="ARBA" id="ARBA00022848"/>
    </source>
</evidence>
<dbReference type="GO" id="GO:0008526">
    <property type="term" value="F:phosphatidylinositol transfer activity"/>
    <property type="evidence" value="ECO:0007669"/>
    <property type="project" value="UniProtKB-UniRule"/>
</dbReference>
<dbReference type="PANTHER" id="PTHR47669">
    <property type="entry name" value="PHOSPHATIDYLINOSITOL TRANSFER PROTEIN SFH5"/>
    <property type="match status" value="1"/>
</dbReference>
<keyword evidence="11" id="KW-0408">Iron</keyword>
<dbReference type="SUPFAM" id="SSF52087">
    <property type="entry name" value="CRAL/TRIO domain"/>
    <property type="match status" value="1"/>
</dbReference>
<dbReference type="EMBL" id="GG692398">
    <property type="protein sequence ID" value="EER32885.1"/>
    <property type="molecule type" value="Genomic_DNA"/>
</dbReference>
<protein>
    <recommendedName>
        <fullName evidence="4 16">Phosphatidylinositol transfer protein SFH5</fullName>
        <shortName evidence="16">PITP SFH5</shortName>
    </recommendedName>
</protein>
<dbReference type="Pfam" id="PF00650">
    <property type="entry name" value="CRAL_TRIO"/>
    <property type="match status" value="1"/>
</dbReference>
<evidence type="ECO:0000256" key="3">
    <source>
        <dbReference type="ARBA" id="ARBA00006667"/>
    </source>
</evidence>
<evidence type="ECO:0000256" key="16">
    <source>
        <dbReference type="RuleBase" id="RU367059"/>
    </source>
</evidence>
<evidence type="ECO:0000256" key="15">
    <source>
        <dbReference type="ARBA" id="ARBA00024180"/>
    </source>
</evidence>
<dbReference type="eggNOG" id="KOG1471">
    <property type="taxonomic scope" value="Eukaryota"/>
</dbReference>
<dbReference type="KEGG" id="ctp:CTRG_03310"/>
<dbReference type="SMART" id="SM00516">
    <property type="entry name" value="SEC14"/>
    <property type="match status" value="1"/>
</dbReference>
<dbReference type="GO" id="GO:0046872">
    <property type="term" value="F:metal ion binding"/>
    <property type="evidence" value="ECO:0007669"/>
    <property type="project" value="UniProtKB-KW"/>
</dbReference>
<dbReference type="OrthoDB" id="75724at2759"/>
<organism evidence="18 19">
    <name type="scientific">Candida tropicalis (strain ATCC MYA-3404 / T1)</name>
    <name type="common">Yeast</name>
    <dbReference type="NCBI Taxonomy" id="294747"/>
    <lineage>
        <taxon>Eukaryota</taxon>
        <taxon>Fungi</taxon>
        <taxon>Dikarya</taxon>
        <taxon>Ascomycota</taxon>
        <taxon>Saccharomycotina</taxon>
        <taxon>Pichiomycetes</taxon>
        <taxon>Debaryomycetaceae</taxon>
        <taxon>Candida/Lodderomyces clade</taxon>
        <taxon>Candida</taxon>
    </lineage>
</organism>
<evidence type="ECO:0000256" key="14">
    <source>
        <dbReference type="ARBA" id="ARBA00024146"/>
    </source>
</evidence>
<dbReference type="VEuPathDB" id="FungiDB:CTRG_03310"/>
<keyword evidence="8" id="KW-0479">Metal-binding</keyword>
<dbReference type="InterPro" id="IPR042938">
    <property type="entry name" value="Sfh5"/>
</dbReference>
<name>C5MB68_CANTT</name>
<dbReference type="HOGENOM" id="CLU_045138_0_1_1"/>
<dbReference type="GO" id="GO:0005886">
    <property type="term" value="C:plasma membrane"/>
    <property type="evidence" value="ECO:0007669"/>
    <property type="project" value="TreeGrafter"/>
</dbReference>
<comment type="cofactor">
    <cofactor evidence="1">
        <name>heme b</name>
        <dbReference type="ChEBI" id="CHEBI:60344"/>
    </cofactor>
</comment>
<dbReference type="InterPro" id="IPR036273">
    <property type="entry name" value="CRAL/TRIO_N_dom_sf"/>
</dbReference>
<evidence type="ECO:0000256" key="8">
    <source>
        <dbReference type="ARBA" id="ARBA00022723"/>
    </source>
</evidence>
<evidence type="ECO:0000256" key="9">
    <source>
        <dbReference type="ARBA" id="ARBA00022824"/>
    </source>
</evidence>
<comment type="function">
    <text evidence="15">Non-classical phosphatidylinositol (PtdIns) transfer protein (PITP), which exhibits PtdIns-binding/transfer activity in the absence of detectable PtdCho-binding/transfer activity. Regulates PtdIns(4,5)P2 homeostasis at the plasma membrane. Heme-binding protein that may play a role in organic oxidant-induced stress responses.</text>
</comment>
<evidence type="ECO:0000256" key="1">
    <source>
        <dbReference type="ARBA" id="ARBA00001970"/>
    </source>
</evidence>
<dbReference type="RefSeq" id="XP_002549013.1">
    <property type="nucleotide sequence ID" value="XM_002548967.1"/>
</dbReference>
<reference evidence="18 19" key="1">
    <citation type="journal article" date="2009" name="Nature">
        <title>Evolution of pathogenicity and sexual reproduction in eight Candida genomes.</title>
        <authorList>
            <person name="Butler G."/>
            <person name="Rasmussen M.D."/>
            <person name="Lin M.F."/>
            <person name="Santos M.A."/>
            <person name="Sakthikumar S."/>
            <person name="Munro C.A."/>
            <person name="Rheinbay E."/>
            <person name="Grabherr M."/>
            <person name="Forche A."/>
            <person name="Reedy J.L."/>
            <person name="Agrafioti I."/>
            <person name="Arnaud M.B."/>
            <person name="Bates S."/>
            <person name="Brown A.J."/>
            <person name="Brunke S."/>
            <person name="Costanzo M.C."/>
            <person name="Fitzpatrick D.A."/>
            <person name="de Groot P.W."/>
            <person name="Harris D."/>
            <person name="Hoyer L.L."/>
            <person name="Hube B."/>
            <person name="Klis F.M."/>
            <person name="Kodira C."/>
            <person name="Lennard N."/>
            <person name="Logue M.E."/>
            <person name="Martin R."/>
            <person name="Neiman A.M."/>
            <person name="Nikolaou E."/>
            <person name="Quail M.A."/>
            <person name="Quinn J."/>
            <person name="Santos M.C."/>
            <person name="Schmitzberger F.F."/>
            <person name="Sherlock G."/>
            <person name="Shah P."/>
            <person name="Silverstein K.A."/>
            <person name="Skrzypek M.S."/>
            <person name="Soll D."/>
            <person name="Staggs R."/>
            <person name="Stansfield I."/>
            <person name="Stumpf M.P."/>
            <person name="Sudbery P.E."/>
            <person name="Srikantha T."/>
            <person name="Zeng Q."/>
            <person name="Berman J."/>
            <person name="Berriman M."/>
            <person name="Heitman J."/>
            <person name="Gow N.A."/>
            <person name="Lorenz M.C."/>
            <person name="Birren B.W."/>
            <person name="Kellis M."/>
            <person name="Cuomo C.A."/>
        </authorList>
    </citation>
    <scope>NUCLEOTIDE SEQUENCE [LARGE SCALE GENOMIC DNA]</scope>
    <source>
        <strain evidence="19">ATCC MYA-3404 / T1</strain>
    </source>
</reference>
<evidence type="ECO:0000259" key="17">
    <source>
        <dbReference type="PROSITE" id="PS50191"/>
    </source>
</evidence>
<dbReference type="CDD" id="cd00170">
    <property type="entry name" value="SEC14"/>
    <property type="match status" value="1"/>
</dbReference>
<evidence type="ECO:0000256" key="12">
    <source>
        <dbReference type="ARBA" id="ARBA00023055"/>
    </source>
</evidence>
<keyword evidence="10 16" id="KW-0492">Microsome</keyword>
<evidence type="ECO:0000256" key="6">
    <source>
        <dbReference type="ARBA" id="ARBA00022490"/>
    </source>
</evidence>